<dbReference type="VEuPathDB" id="TrichDB:TVAG_343260"/>
<accession>A2E1D0</accession>
<organism evidence="1 2">
    <name type="scientific">Trichomonas vaginalis (strain ATCC PRA-98 / G3)</name>
    <dbReference type="NCBI Taxonomy" id="412133"/>
    <lineage>
        <taxon>Eukaryota</taxon>
        <taxon>Metamonada</taxon>
        <taxon>Parabasalia</taxon>
        <taxon>Trichomonadida</taxon>
        <taxon>Trichomonadidae</taxon>
        <taxon>Trichomonas</taxon>
    </lineage>
</organism>
<dbReference type="RefSeq" id="XP_001325720.1">
    <property type="nucleotide sequence ID" value="XM_001325685.1"/>
</dbReference>
<dbReference type="EMBL" id="DS113284">
    <property type="protein sequence ID" value="EAY13497.1"/>
    <property type="molecule type" value="Genomic_DNA"/>
</dbReference>
<keyword evidence="2" id="KW-1185">Reference proteome</keyword>
<evidence type="ECO:0000313" key="2">
    <source>
        <dbReference type="Proteomes" id="UP000001542"/>
    </source>
</evidence>
<dbReference type="VEuPathDB" id="TrichDB:TVAGG3_0320250"/>
<proteinExistence type="predicted"/>
<reference evidence="1" key="1">
    <citation type="submission" date="2006-10" db="EMBL/GenBank/DDBJ databases">
        <authorList>
            <person name="Amadeo P."/>
            <person name="Zhao Q."/>
            <person name="Wortman J."/>
            <person name="Fraser-Liggett C."/>
            <person name="Carlton J."/>
        </authorList>
    </citation>
    <scope>NUCLEOTIDE SEQUENCE</scope>
    <source>
        <strain evidence="1">G3</strain>
    </source>
</reference>
<dbReference type="Proteomes" id="UP000001542">
    <property type="component" value="Unassembled WGS sequence"/>
</dbReference>
<sequence>MSIPASFLCSVSGKEHTIVYRHQNKAEFITYINKELDEIKKTHSHRYYAIHTDRSLTKFGFNDLYVIEIARCFSNINNIKYYQVSTNVLQTDFIDDGFIIIDPDEDVKNAISSLLNSYTIHPVMFDFLHHYTALVTHSIKVNTGDASKNFSFQIFDPQAAHLSSGMEPYILSATLEEVVEEITFKFGTDKKAIQDLPKFDFPKLIYQNQNKNDEEIIDKYIELLPYYASRVALVALSLLQAIYLKGSVINLGAILIKKRDYYLNKNLTDRAAGLLFQKIRLADHYLQNIDDHPYESWLYIHDLLVQENMIKSVSHDFKYLPDLQEYLDYCDEIVQPHKKKTMLVPDSQSTITTSTPFSMQMAQYKVSGTLRKFLTNAYDNMKNDPSITFESGKEFEQVVKEFDNPLLMYCIENISKITDDAKRNAEYLKIAALLNM</sequence>
<dbReference type="AlphaFoldDB" id="A2E1D0"/>
<name>A2E1D0_TRIV3</name>
<gene>
    <name evidence="1" type="ORF">TVAG_343260</name>
</gene>
<protein>
    <submittedName>
        <fullName evidence="1">Uncharacterized protein</fullName>
    </submittedName>
</protein>
<evidence type="ECO:0000313" key="1">
    <source>
        <dbReference type="EMBL" id="EAY13497.1"/>
    </source>
</evidence>
<reference evidence="1" key="2">
    <citation type="journal article" date="2007" name="Science">
        <title>Draft genome sequence of the sexually transmitted pathogen Trichomonas vaginalis.</title>
        <authorList>
            <person name="Carlton J.M."/>
            <person name="Hirt R.P."/>
            <person name="Silva J.C."/>
            <person name="Delcher A.L."/>
            <person name="Schatz M."/>
            <person name="Zhao Q."/>
            <person name="Wortman J.R."/>
            <person name="Bidwell S.L."/>
            <person name="Alsmark U.C.M."/>
            <person name="Besteiro S."/>
            <person name="Sicheritz-Ponten T."/>
            <person name="Noel C.J."/>
            <person name="Dacks J.B."/>
            <person name="Foster P.G."/>
            <person name="Simillion C."/>
            <person name="Van de Peer Y."/>
            <person name="Miranda-Saavedra D."/>
            <person name="Barton G.J."/>
            <person name="Westrop G.D."/>
            <person name="Mueller S."/>
            <person name="Dessi D."/>
            <person name="Fiori P.L."/>
            <person name="Ren Q."/>
            <person name="Paulsen I."/>
            <person name="Zhang H."/>
            <person name="Bastida-Corcuera F.D."/>
            <person name="Simoes-Barbosa A."/>
            <person name="Brown M.T."/>
            <person name="Hayes R.D."/>
            <person name="Mukherjee M."/>
            <person name="Okumura C.Y."/>
            <person name="Schneider R."/>
            <person name="Smith A.J."/>
            <person name="Vanacova S."/>
            <person name="Villalvazo M."/>
            <person name="Haas B.J."/>
            <person name="Pertea M."/>
            <person name="Feldblyum T.V."/>
            <person name="Utterback T.R."/>
            <person name="Shu C.L."/>
            <person name="Osoegawa K."/>
            <person name="de Jong P.J."/>
            <person name="Hrdy I."/>
            <person name="Horvathova L."/>
            <person name="Zubacova Z."/>
            <person name="Dolezal P."/>
            <person name="Malik S.B."/>
            <person name="Logsdon J.M. Jr."/>
            <person name="Henze K."/>
            <person name="Gupta A."/>
            <person name="Wang C.C."/>
            <person name="Dunne R.L."/>
            <person name="Upcroft J.A."/>
            <person name="Upcroft P."/>
            <person name="White O."/>
            <person name="Salzberg S.L."/>
            <person name="Tang P."/>
            <person name="Chiu C.-H."/>
            <person name="Lee Y.-S."/>
            <person name="Embley T.M."/>
            <person name="Coombs G.H."/>
            <person name="Mottram J.C."/>
            <person name="Tachezy J."/>
            <person name="Fraser-Liggett C.M."/>
            <person name="Johnson P.J."/>
        </authorList>
    </citation>
    <scope>NUCLEOTIDE SEQUENCE [LARGE SCALE GENOMIC DNA]</scope>
    <source>
        <strain evidence="1">G3</strain>
    </source>
</reference>
<dbReference type="KEGG" id="tva:4771475"/>
<dbReference type="InParanoid" id="A2E1D0"/>